<keyword evidence="3 5" id="KW-1133">Transmembrane helix</keyword>
<evidence type="ECO:0000259" key="6">
    <source>
        <dbReference type="PROSITE" id="PS50850"/>
    </source>
</evidence>
<feature type="transmembrane region" description="Helical" evidence="5">
    <location>
        <begin position="100"/>
        <end position="118"/>
    </location>
</feature>
<proteinExistence type="predicted"/>
<keyword evidence="2 5" id="KW-0812">Transmembrane</keyword>
<dbReference type="GO" id="GO:0022857">
    <property type="term" value="F:transmembrane transporter activity"/>
    <property type="evidence" value="ECO:0007669"/>
    <property type="project" value="InterPro"/>
</dbReference>
<reference evidence="7 8" key="1">
    <citation type="journal article" date="2012" name="Science">
        <title>The Paleozoic origin of enzymatic lignin decomposition reconstructed from 31 fungal genomes.</title>
        <authorList>
            <person name="Floudas D."/>
            <person name="Binder M."/>
            <person name="Riley R."/>
            <person name="Barry K."/>
            <person name="Blanchette R.A."/>
            <person name="Henrissat B."/>
            <person name="Martinez A.T."/>
            <person name="Otillar R."/>
            <person name="Spatafora J.W."/>
            <person name="Yadav J.S."/>
            <person name="Aerts A."/>
            <person name="Benoit I."/>
            <person name="Boyd A."/>
            <person name="Carlson A."/>
            <person name="Copeland A."/>
            <person name="Coutinho P.M."/>
            <person name="de Vries R.P."/>
            <person name="Ferreira P."/>
            <person name="Findley K."/>
            <person name="Foster B."/>
            <person name="Gaskell J."/>
            <person name="Glotzer D."/>
            <person name="Gorecki P."/>
            <person name="Heitman J."/>
            <person name="Hesse C."/>
            <person name="Hori C."/>
            <person name="Igarashi K."/>
            <person name="Jurgens J.A."/>
            <person name="Kallen N."/>
            <person name="Kersten P."/>
            <person name="Kohler A."/>
            <person name="Kuees U."/>
            <person name="Kumar T.K.A."/>
            <person name="Kuo A."/>
            <person name="LaButti K."/>
            <person name="Larrondo L.F."/>
            <person name="Lindquist E."/>
            <person name="Ling A."/>
            <person name="Lombard V."/>
            <person name="Lucas S."/>
            <person name="Lundell T."/>
            <person name="Martin R."/>
            <person name="McLaughlin D.J."/>
            <person name="Morgenstern I."/>
            <person name="Morin E."/>
            <person name="Murat C."/>
            <person name="Nagy L.G."/>
            <person name="Nolan M."/>
            <person name="Ohm R.A."/>
            <person name="Patyshakuliyeva A."/>
            <person name="Rokas A."/>
            <person name="Ruiz-Duenas F.J."/>
            <person name="Sabat G."/>
            <person name="Salamov A."/>
            <person name="Samejima M."/>
            <person name="Schmutz J."/>
            <person name="Slot J.C."/>
            <person name="St John F."/>
            <person name="Stenlid J."/>
            <person name="Sun H."/>
            <person name="Sun S."/>
            <person name="Syed K."/>
            <person name="Tsang A."/>
            <person name="Wiebenga A."/>
            <person name="Young D."/>
            <person name="Pisabarro A."/>
            <person name="Eastwood D.C."/>
            <person name="Martin F."/>
            <person name="Cullen D."/>
            <person name="Grigoriev I.V."/>
            <person name="Hibbett D.S."/>
        </authorList>
    </citation>
    <scope>NUCLEOTIDE SEQUENCE [LARGE SCALE GENOMIC DNA]</scope>
    <source>
        <strain evidence="7 8">MD-104</strain>
    </source>
</reference>
<feature type="transmembrane region" description="Helical" evidence="5">
    <location>
        <begin position="432"/>
        <end position="452"/>
    </location>
</feature>
<feature type="transmembrane region" description="Helical" evidence="5">
    <location>
        <begin position="363"/>
        <end position="388"/>
    </location>
</feature>
<dbReference type="STRING" id="742152.A0A2H3J8F9"/>
<evidence type="ECO:0000256" key="5">
    <source>
        <dbReference type="SAM" id="Phobius"/>
    </source>
</evidence>
<evidence type="ECO:0000313" key="8">
    <source>
        <dbReference type="Proteomes" id="UP000218811"/>
    </source>
</evidence>
<organism evidence="7 8">
    <name type="scientific">Wolfiporia cocos (strain MD-104)</name>
    <name type="common">Brown rot fungus</name>
    <dbReference type="NCBI Taxonomy" id="742152"/>
    <lineage>
        <taxon>Eukaryota</taxon>
        <taxon>Fungi</taxon>
        <taxon>Dikarya</taxon>
        <taxon>Basidiomycota</taxon>
        <taxon>Agaricomycotina</taxon>
        <taxon>Agaricomycetes</taxon>
        <taxon>Polyporales</taxon>
        <taxon>Phaeolaceae</taxon>
        <taxon>Wolfiporia</taxon>
    </lineage>
</organism>
<feature type="transmembrane region" description="Helical" evidence="5">
    <location>
        <begin position="68"/>
        <end position="88"/>
    </location>
</feature>
<dbReference type="GO" id="GO:0005886">
    <property type="term" value="C:plasma membrane"/>
    <property type="evidence" value="ECO:0007669"/>
    <property type="project" value="TreeGrafter"/>
</dbReference>
<dbReference type="OrthoDB" id="3066029at2759"/>
<dbReference type="OMA" id="PEIMIWR"/>
<dbReference type="AlphaFoldDB" id="A0A2H3J8F9"/>
<feature type="transmembrane region" description="Helical" evidence="5">
    <location>
        <begin position="158"/>
        <end position="177"/>
    </location>
</feature>
<evidence type="ECO:0000256" key="1">
    <source>
        <dbReference type="ARBA" id="ARBA00004141"/>
    </source>
</evidence>
<evidence type="ECO:0000256" key="3">
    <source>
        <dbReference type="ARBA" id="ARBA00022989"/>
    </source>
</evidence>
<evidence type="ECO:0000256" key="2">
    <source>
        <dbReference type="ARBA" id="ARBA00022692"/>
    </source>
</evidence>
<feature type="transmembrane region" description="Helical" evidence="5">
    <location>
        <begin position="287"/>
        <end position="311"/>
    </location>
</feature>
<evidence type="ECO:0000313" key="7">
    <source>
        <dbReference type="EMBL" id="PCH38486.1"/>
    </source>
</evidence>
<feature type="domain" description="Major facilitator superfamily (MFS) profile" evidence="6">
    <location>
        <begin position="34"/>
        <end position="453"/>
    </location>
</feature>
<feature type="transmembrane region" description="Helical" evidence="5">
    <location>
        <begin position="33"/>
        <end position="56"/>
    </location>
</feature>
<dbReference type="Proteomes" id="UP000218811">
    <property type="component" value="Unassembled WGS sequence"/>
</dbReference>
<protein>
    <submittedName>
        <fullName evidence="7">MFS general substrate transporter</fullName>
    </submittedName>
</protein>
<feature type="transmembrane region" description="Helical" evidence="5">
    <location>
        <begin position="183"/>
        <end position="208"/>
    </location>
</feature>
<dbReference type="PROSITE" id="PS50850">
    <property type="entry name" value="MFS"/>
    <property type="match status" value="1"/>
</dbReference>
<feature type="transmembrane region" description="Helical" evidence="5">
    <location>
        <begin position="409"/>
        <end position="426"/>
    </location>
</feature>
<feature type="transmembrane region" description="Helical" evidence="5">
    <location>
        <begin position="332"/>
        <end position="357"/>
    </location>
</feature>
<comment type="subcellular location">
    <subcellularLocation>
        <location evidence="1">Membrane</location>
        <topology evidence="1">Multi-pass membrane protein</topology>
    </subcellularLocation>
</comment>
<gene>
    <name evidence="7" type="ORF">WOLCODRAFT_130924</name>
</gene>
<feature type="transmembrane region" description="Helical" evidence="5">
    <location>
        <begin position="252"/>
        <end position="275"/>
    </location>
</feature>
<dbReference type="InterPro" id="IPR020846">
    <property type="entry name" value="MFS_dom"/>
</dbReference>
<evidence type="ECO:0000256" key="4">
    <source>
        <dbReference type="ARBA" id="ARBA00023136"/>
    </source>
</evidence>
<keyword evidence="4 5" id="KW-0472">Membrane</keyword>
<dbReference type="PANTHER" id="PTHR23502">
    <property type="entry name" value="MAJOR FACILITATOR SUPERFAMILY"/>
    <property type="match status" value="1"/>
</dbReference>
<dbReference type="SUPFAM" id="SSF103473">
    <property type="entry name" value="MFS general substrate transporter"/>
    <property type="match status" value="1"/>
</dbReference>
<dbReference type="InterPro" id="IPR036259">
    <property type="entry name" value="MFS_trans_sf"/>
</dbReference>
<dbReference type="Gene3D" id="1.20.1250.20">
    <property type="entry name" value="MFS general substrate transporter like domains"/>
    <property type="match status" value="1"/>
</dbReference>
<feature type="transmembrane region" description="Helical" evidence="5">
    <location>
        <begin position="124"/>
        <end position="146"/>
    </location>
</feature>
<dbReference type="InterPro" id="IPR011701">
    <property type="entry name" value="MFS"/>
</dbReference>
<dbReference type="Pfam" id="PF07690">
    <property type="entry name" value="MFS_1"/>
    <property type="match status" value="1"/>
</dbReference>
<dbReference type="EMBL" id="KB467942">
    <property type="protein sequence ID" value="PCH38486.1"/>
    <property type="molecule type" value="Genomic_DNA"/>
</dbReference>
<name>A0A2H3J8F9_WOLCO</name>
<keyword evidence="8" id="KW-1185">Reference proteome</keyword>
<accession>A0A2H3J8F9</accession>
<sequence length="466" mass="50137">MSSEESPLLRAAEPIRDEEDRVYDRFTSRQKRVIVAVVSWTGLIPLFVSSSFVPAIPQVAHDLGTTGSVINLSVSLSMVTASVSSLIWAKYSSYYGRRPIYLASLPCLCAGALGVALSRSVLSLILFQTLQAFGYASGISVGAGVVGDICRVEERGSAIGIFFGASLLGAALAPLTGGTVTHYISWRAMPCILCLAGLVALLLTALYLPETSHPGKRGVDKLLSEDSSDAQRWRWVWLNPFSSLKLLQSPNLMLMTLMTSCVLLTDFVLLIPLSYTIGARYHIKNEALVGAFFIAAGVGNITGAPLAGRISDHVVVKWRLRRHGEWVPEDRLRATLLPAATLVPLSVLLSGLTTQFIEGKPGIVLNVICLFMNGIGVDMTLSPVNAYLVDAMHTRSAEIIAAQKGVRNLLVAMATAGILPLINHIGVASTNAISAAIAWIGFFLLWLTVHYGSRMRAWSSQSDIDV</sequence>
<dbReference type="PANTHER" id="PTHR23502:SF64">
    <property type="entry name" value="TRANSPORTER, PUTATIVE (AFU_ORTHOLOGUE AFUA_3G11760)-RELATED"/>
    <property type="match status" value="1"/>
</dbReference>